<dbReference type="EMBL" id="BSDO01000006">
    <property type="protein sequence ID" value="GLI24188.1"/>
    <property type="molecule type" value="Genomic_DNA"/>
</dbReference>
<proteinExistence type="predicted"/>
<accession>A0A9W6CUN1</accession>
<evidence type="ECO:0000313" key="2">
    <source>
        <dbReference type="Proteomes" id="UP001144397"/>
    </source>
</evidence>
<dbReference type="Proteomes" id="UP001144397">
    <property type="component" value="Unassembled WGS sequence"/>
</dbReference>
<dbReference type="Gene3D" id="2.60.120.620">
    <property type="entry name" value="q2cbj1_9rhob like domain"/>
    <property type="match status" value="1"/>
</dbReference>
<comment type="caution">
    <text evidence="1">The sequence shown here is derived from an EMBL/GenBank/DDBJ whole genome shotgun (WGS) entry which is preliminary data.</text>
</comment>
<dbReference type="SUPFAM" id="SSF51197">
    <property type="entry name" value="Clavaminate synthase-like"/>
    <property type="match status" value="1"/>
</dbReference>
<dbReference type="InterPro" id="IPR012668">
    <property type="entry name" value="CHP02466"/>
</dbReference>
<dbReference type="Pfam" id="PF13759">
    <property type="entry name" value="2OG-FeII_Oxy_5"/>
    <property type="match status" value="1"/>
</dbReference>
<name>A0A9W6CUN1_XANFL</name>
<dbReference type="AlphaFoldDB" id="A0A9W6CUN1"/>
<reference evidence="1" key="1">
    <citation type="submission" date="2022-12" db="EMBL/GenBank/DDBJ databases">
        <title>Reference genome sequencing for broad-spectrum identification of bacterial and archaeal isolates by mass spectrometry.</title>
        <authorList>
            <person name="Sekiguchi Y."/>
            <person name="Tourlousse D.M."/>
        </authorList>
    </citation>
    <scope>NUCLEOTIDE SEQUENCE</scope>
    <source>
        <strain evidence="1">301</strain>
    </source>
</reference>
<sequence length="225" mass="23870">MAHGESAPSPRLAHIGRPVVTQLIGLFPTPVMRVEGLIGPADVDALASEVADRTSLTNAYSDLLSHTPVAGDQSDTLLSRLGALVLPKVAEFGEVLFGEALSWQIKEIWVNVLEPGGHQAIHTHANSFISGVVYLTPAHPSANIVFHKAIGGSGFIFGNTNPGARINAFNGGKFAMPQTGAGDLVMFPSYLLHEVPVNKGGRRISVAFNAIPDRLDNFGYAIHFS</sequence>
<gene>
    <name evidence="1" type="ORF">XFLAVUS301_38620</name>
</gene>
<evidence type="ECO:0008006" key="3">
    <source>
        <dbReference type="Google" id="ProtNLM"/>
    </source>
</evidence>
<protein>
    <recommendedName>
        <fullName evidence="3">Fe2OG dioxygenase domain-containing protein</fullName>
    </recommendedName>
</protein>
<evidence type="ECO:0000313" key="1">
    <source>
        <dbReference type="EMBL" id="GLI24188.1"/>
    </source>
</evidence>
<organism evidence="1 2">
    <name type="scientific">Xanthobacter flavus</name>
    <dbReference type="NCBI Taxonomy" id="281"/>
    <lineage>
        <taxon>Bacteria</taxon>
        <taxon>Pseudomonadati</taxon>
        <taxon>Pseudomonadota</taxon>
        <taxon>Alphaproteobacteria</taxon>
        <taxon>Hyphomicrobiales</taxon>
        <taxon>Xanthobacteraceae</taxon>
        <taxon>Xanthobacter</taxon>
    </lineage>
</organism>